<evidence type="ECO:0000313" key="2">
    <source>
        <dbReference type="Proteomes" id="UP001320209"/>
    </source>
</evidence>
<evidence type="ECO:0008006" key="3">
    <source>
        <dbReference type="Google" id="ProtNLM"/>
    </source>
</evidence>
<accession>A0ABM7V8Y3</accession>
<dbReference type="Proteomes" id="UP001320209">
    <property type="component" value="Chromosome"/>
</dbReference>
<name>A0ABM7V8Y3_9PROT</name>
<dbReference type="PROSITE" id="PS51257">
    <property type="entry name" value="PROKAR_LIPOPROTEIN"/>
    <property type="match status" value="1"/>
</dbReference>
<organism evidence="1 2">
    <name type="scientific">Candidatus Hydrogenosomobacter endosymbioticus</name>
    <dbReference type="NCBI Taxonomy" id="2558174"/>
    <lineage>
        <taxon>Bacteria</taxon>
        <taxon>Pseudomonadati</taxon>
        <taxon>Pseudomonadota</taxon>
        <taxon>Alphaproteobacteria</taxon>
        <taxon>Holosporales</taxon>
        <taxon>Holosporaceae</taxon>
        <taxon>Candidatus Hydrogenosomobacter</taxon>
    </lineage>
</organism>
<gene>
    <name evidence="1" type="ORF">HYD_3960</name>
</gene>
<proteinExistence type="predicted"/>
<reference evidence="1" key="1">
    <citation type="submission" date="2021-10" db="EMBL/GenBank/DDBJ databases">
        <title>Genome Sequence of The Candidatus Hydrogeosomobacter endosymbioticus, an Intracellular Bacterial Symbiont of the Anaerobic Ciliate GW7.</title>
        <authorList>
            <person name="Shiohama Y."/>
            <person name="Shinzato N."/>
        </authorList>
    </citation>
    <scope>NUCLEOTIDE SEQUENCE [LARGE SCALE GENOMIC DNA]</scope>
    <source>
        <strain evidence="1">200920</strain>
    </source>
</reference>
<dbReference type="RefSeq" id="WP_236864475.1">
    <property type="nucleotide sequence ID" value="NZ_AP025225.1"/>
</dbReference>
<dbReference type="EMBL" id="AP025225">
    <property type="protein sequence ID" value="BDB96263.1"/>
    <property type="molecule type" value="Genomic_DNA"/>
</dbReference>
<sequence>MKFLPNLVMRSIVFSFIIFISGCSKEKSSTLLGMDYLKQDRMLVNASSVQVNSSEISADDTSGISPISLSEMTKQWAKEFFQTDSRSTNILRVSISKANISEIRLPTKTGLSAPLYIENSEKYKGTLAVTFCLIDPLGKILKETSVTISDEEFLRENIPLSERKLHATALCERLINTATNIARNRLSDILM</sequence>
<protein>
    <recommendedName>
        <fullName evidence="3">Lipoprotein</fullName>
    </recommendedName>
</protein>
<evidence type="ECO:0000313" key="1">
    <source>
        <dbReference type="EMBL" id="BDB96263.1"/>
    </source>
</evidence>
<keyword evidence="2" id="KW-1185">Reference proteome</keyword>